<dbReference type="SUPFAM" id="SSF88659">
    <property type="entry name" value="Sigma3 and sigma4 domains of RNA polymerase sigma factors"/>
    <property type="match status" value="1"/>
</dbReference>
<dbReference type="InterPro" id="IPR007630">
    <property type="entry name" value="RNA_pol_sigma70_r4"/>
</dbReference>
<dbReference type="Gene3D" id="1.10.10.10">
    <property type="entry name" value="Winged helix-like DNA-binding domain superfamily/Winged helix DNA-binding domain"/>
    <property type="match status" value="1"/>
</dbReference>
<evidence type="ECO:0000256" key="2">
    <source>
        <dbReference type="ARBA" id="ARBA00023082"/>
    </source>
</evidence>
<dbReference type="GO" id="GO:0003677">
    <property type="term" value="F:DNA binding"/>
    <property type="evidence" value="ECO:0007669"/>
    <property type="project" value="UniProtKB-KW"/>
</dbReference>
<dbReference type="SUPFAM" id="SSF88946">
    <property type="entry name" value="Sigma2 domain of RNA polymerase sigma factors"/>
    <property type="match status" value="1"/>
</dbReference>
<dbReference type="InterPro" id="IPR000943">
    <property type="entry name" value="RNA_pol_sigma70"/>
</dbReference>
<name>A0A143WP01_TREPR</name>
<dbReference type="PRINTS" id="PR00046">
    <property type="entry name" value="SIGMA70FCT"/>
</dbReference>
<sequence>MCTLRVALTHPGAVLLALRAASRAVTRGNVCAWIEGVSAGAMLPALCAASRITRSSRTAARRGGASRHAWGAVLSRLRSVALSLHVRMSAWLVGVGLPCLLWRIGSWLTAFKLSPCAVALLEFALCPCLPVWVGDPGGAIHARALVSSIRYRMLCLKDEATALYLELVRCIARRHTSLRLRLGNLVQEGMVGLVRALDRYRRKGGCRFPTYASWWVRQHVVRATLACPWDGRIPPALYGMLCRIRLVATSLLHRHGRRPTPTLVARELGVNACEAELALRALSAYQGAGVMRGVVAELAAGLYMRRQDCAQHDATASGALPVDWCVATMTVREASILRMRLAAGARARRTLGDIGSRFGITRERVRQIEARVLKRMRQPMPAACSL</sequence>
<dbReference type="GO" id="GO:0016987">
    <property type="term" value="F:sigma factor activity"/>
    <property type="evidence" value="ECO:0007669"/>
    <property type="project" value="UniProtKB-KW"/>
</dbReference>
<dbReference type="Proteomes" id="UP000075242">
    <property type="component" value="Chromosome I"/>
</dbReference>
<gene>
    <name evidence="6" type="primary">rpoD</name>
    <name evidence="6" type="ORF">MHIR_TP00005</name>
</gene>
<keyword evidence="4" id="KW-0804">Transcription</keyword>
<evidence type="ECO:0000256" key="3">
    <source>
        <dbReference type="ARBA" id="ARBA00023125"/>
    </source>
</evidence>
<protein>
    <submittedName>
        <fullName evidence="6">RNA polymerase sigma factor RpoD</fullName>
    </submittedName>
</protein>
<organism evidence="6 7">
    <name type="scientific">Tremblaya princeps</name>
    <dbReference type="NCBI Taxonomy" id="189385"/>
    <lineage>
        <taxon>Bacteria</taxon>
        <taxon>Pseudomonadati</taxon>
        <taxon>Pseudomonadota</taxon>
        <taxon>Betaproteobacteria</taxon>
        <taxon>Candidatus Tremblayella</taxon>
    </lineage>
</organism>
<dbReference type="InterPro" id="IPR050239">
    <property type="entry name" value="Sigma-70_RNA_pol_init_factors"/>
</dbReference>
<dbReference type="Pfam" id="PF04545">
    <property type="entry name" value="Sigma70_r4"/>
    <property type="match status" value="1"/>
</dbReference>
<dbReference type="InterPro" id="IPR013325">
    <property type="entry name" value="RNA_pol_sigma_r2"/>
</dbReference>
<dbReference type="InterPro" id="IPR013324">
    <property type="entry name" value="RNA_pol_sigma_r3/r4-like"/>
</dbReference>
<dbReference type="Gene3D" id="1.20.120.1810">
    <property type="match status" value="1"/>
</dbReference>
<keyword evidence="2" id="KW-0731">Sigma factor</keyword>
<dbReference type="PANTHER" id="PTHR30603">
    <property type="entry name" value="RNA POLYMERASE SIGMA FACTOR RPO"/>
    <property type="match status" value="1"/>
</dbReference>
<evidence type="ECO:0000256" key="1">
    <source>
        <dbReference type="ARBA" id="ARBA00023015"/>
    </source>
</evidence>
<evidence type="ECO:0000313" key="6">
    <source>
        <dbReference type="EMBL" id="CUX76648.1"/>
    </source>
</evidence>
<evidence type="ECO:0000259" key="5">
    <source>
        <dbReference type="PROSITE" id="PS00716"/>
    </source>
</evidence>
<dbReference type="InterPro" id="IPR007627">
    <property type="entry name" value="RNA_pol_sigma70_r2"/>
</dbReference>
<accession>A0A143WP01</accession>
<dbReference type="EMBL" id="LN999011">
    <property type="protein sequence ID" value="CUX76648.1"/>
    <property type="molecule type" value="Genomic_DNA"/>
</dbReference>
<reference evidence="7" key="1">
    <citation type="submission" date="2016-01" db="EMBL/GenBank/DDBJ databases">
        <authorList>
            <person name="Husnik F."/>
        </authorList>
    </citation>
    <scope>NUCLEOTIDE SEQUENCE [LARGE SCALE GENOMIC DNA]</scope>
</reference>
<keyword evidence="1" id="KW-0805">Transcription regulation</keyword>
<evidence type="ECO:0000256" key="4">
    <source>
        <dbReference type="ARBA" id="ARBA00023163"/>
    </source>
</evidence>
<dbReference type="GO" id="GO:0006352">
    <property type="term" value="P:DNA-templated transcription initiation"/>
    <property type="evidence" value="ECO:0007669"/>
    <property type="project" value="InterPro"/>
</dbReference>
<dbReference type="AlphaFoldDB" id="A0A143WP01"/>
<feature type="domain" description="RNA polymerase sigma-70" evidence="5">
    <location>
        <begin position="350"/>
        <end position="376"/>
    </location>
</feature>
<dbReference type="PROSITE" id="PS00716">
    <property type="entry name" value="SIGMA70_2"/>
    <property type="match status" value="1"/>
</dbReference>
<dbReference type="PANTHER" id="PTHR30603:SF47">
    <property type="entry name" value="RNA POLYMERASE SIGMA FACTOR SIGD, CHLOROPLASTIC"/>
    <property type="match status" value="1"/>
</dbReference>
<proteinExistence type="predicted"/>
<dbReference type="PATRIC" id="fig|189385.8.peg.7"/>
<evidence type="ECO:0000313" key="7">
    <source>
        <dbReference type="Proteomes" id="UP000075242"/>
    </source>
</evidence>
<dbReference type="Pfam" id="PF04542">
    <property type="entry name" value="Sigma70_r2"/>
    <property type="match status" value="1"/>
</dbReference>
<dbReference type="InterPro" id="IPR036388">
    <property type="entry name" value="WH-like_DNA-bd_sf"/>
</dbReference>
<keyword evidence="3" id="KW-0238">DNA-binding</keyword>